<evidence type="ECO:0000256" key="4">
    <source>
        <dbReference type="ARBA" id="ARBA00023136"/>
    </source>
</evidence>
<dbReference type="PROSITE" id="PS50297">
    <property type="entry name" value="ANK_REP_REGION"/>
    <property type="match status" value="1"/>
</dbReference>
<sequence>MVRSTLSVTRLNKDENSSIMESCSMNLIKYVLFLFNLVFAISGIALIVAGAFVYSDVGEFQHFMEGRILAPPIVLIIAGIIIFLVAFLGCYGAIKESYYMLIAFALCLLIIFIVEFAVGIAAAVFKGDFEMVMKDTLKSSMEKYHTSKSDKLAWNDVQTKGYTPLHIAAQFGHDVLYNLLVDVYGANPNIRDYSGRFPSHYKASQNKTDAIITKKKGRKKTADKDLGFLRIGSLNVRVKKTTEAFSNFLGVGNAGLINNVDSSHFHKGWGSADNVAQEGGIKTKRKIKRPLETSGTNSTPGTPNNYPRALTNRNFAQDSDSDSAAGFDSQWQN</sequence>
<keyword evidence="9" id="KW-1185">Reference proteome</keyword>
<protein>
    <submittedName>
        <fullName evidence="8">Tetraspanin family</fullName>
    </submittedName>
</protein>
<evidence type="ECO:0000256" key="5">
    <source>
        <dbReference type="PROSITE-ProRule" id="PRU00023"/>
    </source>
</evidence>
<dbReference type="Proteomes" id="UP001458880">
    <property type="component" value="Unassembled WGS sequence"/>
</dbReference>
<evidence type="ECO:0000256" key="1">
    <source>
        <dbReference type="ARBA" id="ARBA00004141"/>
    </source>
</evidence>
<keyword evidence="4 7" id="KW-0472">Membrane</keyword>
<dbReference type="SUPFAM" id="SSF48403">
    <property type="entry name" value="Ankyrin repeat"/>
    <property type="match status" value="1"/>
</dbReference>
<keyword evidence="3 7" id="KW-1133">Transmembrane helix</keyword>
<dbReference type="Gene3D" id="1.25.40.20">
    <property type="entry name" value="Ankyrin repeat-containing domain"/>
    <property type="match status" value="1"/>
</dbReference>
<dbReference type="Pfam" id="PF00335">
    <property type="entry name" value="Tetraspanin"/>
    <property type="match status" value="1"/>
</dbReference>
<feature type="transmembrane region" description="Helical" evidence="7">
    <location>
        <begin position="73"/>
        <end position="94"/>
    </location>
</feature>
<gene>
    <name evidence="8" type="ORF">QE152_g18934</name>
</gene>
<evidence type="ECO:0000313" key="9">
    <source>
        <dbReference type="Proteomes" id="UP001458880"/>
    </source>
</evidence>
<evidence type="ECO:0000256" key="6">
    <source>
        <dbReference type="SAM" id="MobiDB-lite"/>
    </source>
</evidence>
<dbReference type="InterPro" id="IPR036770">
    <property type="entry name" value="Ankyrin_rpt-contain_sf"/>
</dbReference>
<feature type="transmembrane region" description="Helical" evidence="7">
    <location>
        <begin position="30"/>
        <end position="53"/>
    </location>
</feature>
<proteinExistence type="predicted"/>
<dbReference type="Pfam" id="PF00023">
    <property type="entry name" value="Ank"/>
    <property type="match status" value="1"/>
</dbReference>
<evidence type="ECO:0000256" key="3">
    <source>
        <dbReference type="ARBA" id="ARBA00022989"/>
    </source>
</evidence>
<keyword evidence="2 7" id="KW-0812">Transmembrane</keyword>
<comment type="caution">
    <text evidence="8">The sequence shown here is derived from an EMBL/GenBank/DDBJ whole genome shotgun (WGS) entry which is preliminary data.</text>
</comment>
<comment type="subcellular location">
    <subcellularLocation>
        <location evidence="1">Membrane</location>
        <topology evidence="1">Multi-pass membrane protein</topology>
    </subcellularLocation>
</comment>
<feature type="compositionally biased region" description="Polar residues" evidence="6">
    <location>
        <begin position="293"/>
        <end position="305"/>
    </location>
</feature>
<evidence type="ECO:0000256" key="2">
    <source>
        <dbReference type="ARBA" id="ARBA00022692"/>
    </source>
</evidence>
<keyword evidence="5" id="KW-0040">ANK repeat</keyword>
<dbReference type="InterPro" id="IPR018499">
    <property type="entry name" value="Tetraspanin/Peripherin"/>
</dbReference>
<dbReference type="PRINTS" id="PR00259">
    <property type="entry name" value="TMFOUR"/>
</dbReference>
<name>A0AAW1L3R3_POPJA</name>
<dbReference type="EMBL" id="JASPKY010000174">
    <property type="protein sequence ID" value="KAK9727964.1"/>
    <property type="molecule type" value="Genomic_DNA"/>
</dbReference>
<reference evidence="8 9" key="1">
    <citation type="journal article" date="2024" name="BMC Genomics">
        <title>De novo assembly and annotation of Popillia japonica's genome with initial clues to its potential as an invasive pest.</title>
        <authorList>
            <person name="Cucini C."/>
            <person name="Boschi S."/>
            <person name="Funari R."/>
            <person name="Cardaioli E."/>
            <person name="Iannotti N."/>
            <person name="Marturano G."/>
            <person name="Paoli F."/>
            <person name="Bruttini M."/>
            <person name="Carapelli A."/>
            <person name="Frati F."/>
            <person name="Nardi F."/>
        </authorList>
    </citation>
    <scope>NUCLEOTIDE SEQUENCE [LARGE SCALE GENOMIC DNA]</scope>
    <source>
        <strain evidence="8">DMR45628</strain>
    </source>
</reference>
<feature type="transmembrane region" description="Helical" evidence="7">
    <location>
        <begin position="101"/>
        <end position="125"/>
    </location>
</feature>
<feature type="region of interest" description="Disordered" evidence="6">
    <location>
        <begin position="277"/>
        <end position="333"/>
    </location>
</feature>
<dbReference type="GO" id="GO:0005886">
    <property type="term" value="C:plasma membrane"/>
    <property type="evidence" value="ECO:0007669"/>
    <property type="project" value="TreeGrafter"/>
</dbReference>
<accession>A0AAW1L3R3</accession>
<organism evidence="8 9">
    <name type="scientific">Popillia japonica</name>
    <name type="common">Japanese beetle</name>
    <dbReference type="NCBI Taxonomy" id="7064"/>
    <lineage>
        <taxon>Eukaryota</taxon>
        <taxon>Metazoa</taxon>
        <taxon>Ecdysozoa</taxon>
        <taxon>Arthropoda</taxon>
        <taxon>Hexapoda</taxon>
        <taxon>Insecta</taxon>
        <taxon>Pterygota</taxon>
        <taxon>Neoptera</taxon>
        <taxon>Endopterygota</taxon>
        <taxon>Coleoptera</taxon>
        <taxon>Polyphaga</taxon>
        <taxon>Scarabaeiformia</taxon>
        <taxon>Scarabaeidae</taxon>
        <taxon>Rutelinae</taxon>
        <taxon>Popillia</taxon>
    </lineage>
</organism>
<feature type="repeat" description="ANK" evidence="5">
    <location>
        <begin position="160"/>
        <end position="193"/>
    </location>
</feature>
<dbReference type="PROSITE" id="PS50088">
    <property type="entry name" value="ANK_REPEAT"/>
    <property type="match status" value="1"/>
</dbReference>
<dbReference type="PANTHER" id="PTHR19282:SF273">
    <property type="entry name" value="TETRASPANIN"/>
    <property type="match status" value="1"/>
</dbReference>
<feature type="compositionally biased region" description="Low complexity" evidence="6">
    <location>
        <begin position="315"/>
        <end position="333"/>
    </location>
</feature>
<dbReference type="AlphaFoldDB" id="A0AAW1L3R3"/>
<evidence type="ECO:0000313" key="8">
    <source>
        <dbReference type="EMBL" id="KAK9727964.1"/>
    </source>
</evidence>
<dbReference type="PANTHER" id="PTHR19282">
    <property type="entry name" value="TETRASPANIN"/>
    <property type="match status" value="1"/>
</dbReference>
<evidence type="ECO:0000256" key="7">
    <source>
        <dbReference type="SAM" id="Phobius"/>
    </source>
</evidence>
<dbReference type="InterPro" id="IPR002110">
    <property type="entry name" value="Ankyrin_rpt"/>
</dbReference>